<dbReference type="Proteomes" id="UP001076464">
    <property type="component" value="Unassembled WGS sequence"/>
</dbReference>
<accession>A0ACC6CG07</accession>
<reference evidence="1" key="1">
    <citation type="submission" date="2022-08" db="EMBL/GenBank/DDBJ databases">
        <title>Genome sequencing of Pelomonas sp. UHG3.</title>
        <authorList>
            <person name="So Y."/>
        </authorList>
    </citation>
    <scope>NUCLEOTIDE SEQUENCE</scope>
    <source>
        <strain evidence="1">UHG3</strain>
    </source>
</reference>
<proteinExistence type="predicted"/>
<name>A0ACC6CG07_9BURK</name>
<sequence length="135" mass="14482">MDKRLAILIDDYTASVSFAVGLLEQGGIGRPNSNTEWACNGIPQTGVLPGGVKYFKHGYGCAVHLKSGTVDFDFGENGQIDGFDVWRLSGFAEGKLGQYGFQSEKELEACFKAEVVAGALVYSGYILHYLCGDSA</sequence>
<evidence type="ECO:0000313" key="2">
    <source>
        <dbReference type="Proteomes" id="UP001076464"/>
    </source>
</evidence>
<comment type="caution">
    <text evidence="1">The sequence shown here is derived from an EMBL/GenBank/DDBJ whole genome shotgun (WGS) entry which is preliminary data.</text>
</comment>
<organism evidence="1 2">
    <name type="scientific">Roseateles hydrophilus</name>
    <dbReference type="NCBI Taxonomy" id="2975054"/>
    <lineage>
        <taxon>Bacteria</taxon>
        <taxon>Pseudomonadati</taxon>
        <taxon>Pseudomonadota</taxon>
        <taxon>Betaproteobacteria</taxon>
        <taxon>Burkholderiales</taxon>
        <taxon>Sphaerotilaceae</taxon>
        <taxon>Roseateles</taxon>
    </lineage>
</organism>
<protein>
    <submittedName>
        <fullName evidence="1">Uncharacterized protein</fullName>
    </submittedName>
</protein>
<evidence type="ECO:0000313" key="1">
    <source>
        <dbReference type="EMBL" id="MCY4747319.1"/>
    </source>
</evidence>
<keyword evidence="2" id="KW-1185">Reference proteome</keyword>
<dbReference type="EMBL" id="JAPPUY010000006">
    <property type="protein sequence ID" value="MCY4747319.1"/>
    <property type="molecule type" value="Genomic_DNA"/>
</dbReference>
<gene>
    <name evidence="1" type="ORF">NYO99_20270</name>
</gene>